<dbReference type="AlphaFoldDB" id="A0A1F4V4R2"/>
<dbReference type="PANTHER" id="PTHR10871:SF1">
    <property type="entry name" value="SMALL RIBOSOMAL SUBUNIT PROTEIN US13M"/>
    <property type="match status" value="1"/>
</dbReference>
<feature type="region of interest" description="Disordered" evidence="9">
    <location>
        <begin position="99"/>
        <end position="129"/>
    </location>
</feature>
<dbReference type="GO" id="GO:0019843">
    <property type="term" value="F:rRNA binding"/>
    <property type="evidence" value="ECO:0007669"/>
    <property type="project" value="UniProtKB-UniRule"/>
</dbReference>
<gene>
    <name evidence="7" type="primary">rpsM</name>
    <name evidence="10" type="ORF">A2982_01555</name>
</gene>
<dbReference type="GO" id="GO:0000049">
    <property type="term" value="F:tRNA binding"/>
    <property type="evidence" value="ECO:0007669"/>
    <property type="project" value="UniProtKB-UniRule"/>
</dbReference>
<comment type="similarity">
    <text evidence="1 7 8">Belongs to the universal ribosomal protein uS13 family.</text>
</comment>
<dbReference type="InterPro" id="IPR019980">
    <property type="entry name" value="Ribosomal_uS13_bac-type"/>
</dbReference>
<keyword evidence="3 7" id="KW-0694">RNA-binding</keyword>
<dbReference type="PROSITE" id="PS00646">
    <property type="entry name" value="RIBOSOMAL_S13_1"/>
    <property type="match status" value="1"/>
</dbReference>
<keyword evidence="4 7" id="KW-0689">Ribosomal protein</keyword>
<dbReference type="Pfam" id="PF00416">
    <property type="entry name" value="Ribosomal_S13"/>
    <property type="match status" value="1"/>
</dbReference>
<dbReference type="HAMAP" id="MF_01315">
    <property type="entry name" value="Ribosomal_uS13"/>
    <property type="match status" value="1"/>
</dbReference>
<dbReference type="InterPro" id="IPR027437">
    <property type="entry name" value="Rbsml_uS13_C"/>
</dbReference>
<evidence type="ECO:0000313" key="11">
    <source>
        <dbReference type="Proteomes" id="UP000178771"/>
    </source>
</evidence>
<dbReference type="InterPro" id="IPR001892">
    <property type="entry name" value="Ribosomal_uS13"/>
</dbReference>
<reference evidence="10 11" key="1">
    <citation type="journal article" date="2016" name="Nat. Commun.">
        <title>Thousands of microbial genomes shed light on interconnected biogeochemical processes in an aquifer system.</title>
        <authorList>
            <person name="Anantharaman K."/>
            <person name="Brown C.T."/>
            <person name="Hug L.A."/>
            <person name="Sharon I."/>
            <person name="Castelle C.J."/>
            <person name="Probst A.J."/>
            <person name="Thomas B.C."/>
            <person name="Singh A."/>
            <person name="Wilkins M.J."/>
            <person name="Karaoz U."/>
            <person name="Brodie E.L."/>
            <person name="Williams K.H."/>
            <person name="Hubbard S.S."/>
            <person name="Banfield J.F."/>
        </authorList>
    </citation>
    <scope>NUCLEOTIDE SEQUENCE [LARGE SCALE GENOMIC DNA]</scope>
</reference>
<accession>A0A1F4V4R2</accession>
<organism evidence="10 11">
    <name type="scientific">candidate division WWE3 bacterium RIFCSPLOWO2_01_FULL_39_13</name>
    <dbReference type="NCBI Taxonomy" id="1802624"/>
    <lineage>
        <taxon>Bacteria</taxon>
        <taxon>Katanobacteria</taxon>
    </lineage>
</organism>
<dbReference type="PIRSF" id="PIRSF002134">
    <property type="entry name" value="Ribosomal_S13"/>
    <property type="match status" value="1"/>
</dbReference>
<dbReference type="FunFam" id="1.10.8.50:FF:000001">
    <property type="entry name" value="30S ribosomal protein S13"/>
    <property type="match status" value="1"/>
</dbReference>
<keyword evidence="2 7" id="KW-0699">rRNA-binding</keyword>
<dbReference type="SUPFAM" id="SSF46946">
    <property type="entry name" value="S13-like H2TH domain"/>
    <property type="match status" value="1"/>
</dbReference>
<evidence type="ECO:0000313" key="10">
    <source>
        <dbReference type="EMBL" id="OGC52154.1"/>
    </source>
</evidence>
<dbReference type="InterPro" id="IPR018269">
    <property type="entry name" value="Ribosomal_uS13_CS"/>
</dbReference>
<evidence type="ECO:0000256" key="4">
    <source>
        <dbReference type="ARBA" id="ARBA00022980"/>
    </source>
</evidence>
<evidence type="ECO:0000256" key="8">
    <source>
        <dbReference type="RuleBase" id="RU003830"/>
    </source>
</evidence>
<dbReference type="GO" id="GO:0015935">
    <property type="term" value="C:small ribosomal subunit"/>
    <property type="evidence" value="ECO:0007669"/>
    <property type="project" value="TreeGrafter"/>
</dbReference>
<keyword evidence="7" id="KW-0820">tRNA-binding</keyword>
<evidence type="ECO:0000256" key="3">
    <source>
        <dbReference type="ARBA" id="ARBA00022884"/>
    </source>
</evidence>
<dbReference type="InterPro" id="IPR010979">
    <property type="entry name" value="Ribosomal_uS13-like_H2TH"/>
</dbReference>
<protein>
    <recommendedName>
        <fullName evidence="6 7">Small ribosomal subunit protein uS13</fullName>
    </recommendedName>
</protein>
<comment type="caution">
    <text evidence="10">The sequence shown here is derived from an EMBL/GenBank/DDBJ whole genome shotgun (WGS) entry which is preliminary data.</text>
</comment>
<dbReference type="PROSITE" id="PS50159">
    <property type="entry name" value="RIBOSOMAL_S13_2"/>
    <property type="match status" value="1"/>
</dbReference>
<evidence type="ECO:0000256" key="7">
    <source>
        <dbReference type="HAMAP-Rule" id="MF_01315"/>
    </source>
</evidence>
<dbReference type="GO" id="GO:0005829">
    <property type="term" value="C:cytosol"/>
    <property type="evidence" value="ECO:0007669"/>
    <property type="project" value="TreeGrafter"/>
</dbReference>
<keyword evidence="5 7" id="KW-0687">Ribonucleoprotein</keyword>
<comment type="function">
    <text evidence="7">Located at the top of the head of the 30S subunit, it contacts several helices of the 16S rRNA. In the 70S ribosome it contacts the 23S rRNA (bridge B1a) and protein L5 of the 50S subunit (bridge B1b), connecting the 2 subunits; these bridges are implicated in subunit movement. Contacts the tRNAs in the A and P-sites.</text>
</comment>
<name>A0A1F4V4R2_UNCKA</name>
<sequence>MPRISGVDIPENKRIVIALTYIYGIGSTLSKKVLKRAGIDENLRAKELTEDQIASVRNAIEKSNLMIEGELRRVVGQNIKRYKDIQCYRGLRHLKNLPVRGQKTQKNARTKRGKRMAIGGANPRASAKT</sequence>
<evidence type="ECO:0000256" key="1">
    <source>
        <dbReference type="ARBA" id="ARBA00008080"/>
    </source>
</evidence>
<evidence type="ECO:0000256" key="9">
    <source>
        <dbReference type="SAM" id="MobiDB-lite"/>
    </source>
</evidence>
<evidence type="ECO:0000256" key="2">
    <source>
        <dbReference type="ARBA" id="ARBA00022730"/>
    </source>
</evidence>
<proteinExistence type="inferred from homology"/>
<feature type="compositionally biased region" description="Basic residues" evidence="9">
    <location>
        <begin position="106"/>
        <end position="115"/>
    </location>
</feature>
<dbReference type="NCBIfam" id="TIGR03631">
    <property type="entry name" value="uS13_bact"/>
    <property type="match status" value="1"/>
</dbReference>
<dbReference type="Gene3D" id="4.10.910.10">
    <property type="entry name" value="30s ribosomal protein s13, domain 2"/>
    <property type="match status" value="1"/>
</dbReference>
<dbReference type="Proteomes" id="UP000178771">
    <property type="component" value="Unassembled WGS sequence"/>
</dbReference>
<evidence type="ECO:0000256" key="5">
    <source>
        <dbReference type="ARBA" id="ARBA00023274"/>
    </source>
</evidence>
<dbReference type="EMBL" id="MEVH01000005">
    <property type="protein sequence ID" value="OGC52154.1"/>
    <property type="molecule type" value="Genomic_DNA"/>
</dbReference>
<dbReference type="Gene3D" id="1.10.8.50">
    <property type="match status" value="1"/>
</dbReference>
<dbReference type="GO" id="GO:0003735">
    <property type="term" value="F:structural constituent of ribosome"/>
    <property type="evidence" value="ECO:0007669"/>
    <property type="project" value="InterPro"/>
</dbReference>
<dbReference type="STRING" id="1802624.A2982_01555"/>
<dbReference type="GO" id="GO:0006412">
    <property type="term" value="P:translation"/>
    <property type="evidence" value="ECO:0007669"/>
    <property type="project" value="UniProtKB-UniRule"/>
</dbReference>
<dbReference type="PANTHER" id="PTHR10871">
    <property type="entry name" value="30S RIBOSOMAL PROTEIN S13/40S RIBOSOMAL PROTEIN S18"/>
    <property type="match status" value="1"/>
</dbReference>
<comment type="subunit">
    <text evidence="7">Part of the 30S ribosomal subunit. Forms a loose heterodimer with protein S19. Forms two bridges to the 50S subunit in the 70S ribosome.</text>
</comment>
<evidence type="ECO:0000256" key="6">
    <source>
        <dbReference type="ARBA" id="ARBA00035166"/>
    </source>
</evidence>